<feature type="domain" description="HPP transmembrane region" evidence="2">
    <location>
        <begin position="25"/>
        <end position="155"/>
    </location>
</feature>
<feature type="transmembrane region" description="Helical" evidence="1">
    <location>
        <begin position="101"/>
        <end position="119"/>
    </location>
</feature>
<feature type="transmembrane region" description="Helical" evidence="1">
    <location>
        <begin position="77"/>
        <end position="95"/>
    </location>
</feature>
<keyword evidence="4" id="KW-1185">Reference proteome</keyword>
<feature type="transmembrane region" description="Helical" evidence="1">
    <location>
        <begin position="26"/>
        <end position="43"/>
    </location>
</feature>
<dbReference type="InterPro" id="IPR007065">
    <property type="entry name" value="HPP"/>
</dbReference>
<keyword evidence="1" id="KW-0472">Membrane</keyword>
<dbReference type="Proteomes" id="UP001446205">
    <property type="component" value="Unassembled WGS sequence"/>
</dbReference>
<feature type="transmembrane region" description="Helical" evidence="1">
    <location>
        <begin position="140"/>
        <end position="161"/>
    </location>
</feature>
<evidence type="ECO:0000256" key="1">
    <source>
        <dbReference type="SAM" id="Phobius"/>
    </source>
</evidence>
<evidence type="ECO:0000313" key="4">
    <source>
        <dbReference type="Proteomes" id="UP001446205"/>
    </source>
</evidence>
<proteinExistence type="predicted"/>
<dbReference type="InterPro" id="IPR058581">
    <property type="entry name" value="TM_HPP"/>
</dbReference>
<evidence type="ECO:0000313" key="3">
    <source>
        <dbReference type="EMBL" id="MEK8088319.1"/>
    </source>
</evidence>
<evidence type="ECO:0000259" key="2">
    <source>
        <dbReference type="Pfam" id="PF04982"/>
    </source>
</evidence>
<sequence>MEKKSLRPVPGAERAGRKRLSLKSELILALLPTIAVLLVFFLVESFSQQRLLFASLASSAFLIYLDPQHETNQVGTLFWAQSLAAVVGVLSLSLIGPGYAAAAVAMIVVIMLMVPLNVVHPPAVSTTLSFAFRSGDGNNLVLFGMALGMILVLVILEQLTLRLLAHLSFRHSDPENNKNAP</sequence>
<dbReference type="Pfam" id="PF04982">
    <property type="entry name" value="TM_HPP"/>
    <property type="match status" value="1"/>
</dbReference>
<keyword evidence="1" id="KW-1133">Transmembrane helix</keyword>
<gene>
    <name evidence="3" type="ORF">WOB96_00940</name>
</gene>
<organism evidence="3 4">
    <name type="scientific">Thermithiobacillus plumbiphilus</name>
    <dbReference type="NCBI Taxonomy" id="1729899"/>
    <lineage>
        <taxon>Bacteria</taxon>
        <taxon>Pseudomonadati</taxon>
        <taxon>Pseudomonadota</taxon>
        <taxon>Acidithiobacillia</taxon>
        <taxon>Acidithiobacillales</taxon>
        <taxon>Thermithiobacillaceae</taxon>
        <taxon>Thermithiobacillus</taxon>
    </lineage>
</organism>
<keyword evidence="1" id="KW-0812">Transmembrane</keyword>
<accession>A0ABU9D4I4</accession>
<dbReference type="RefSeq" id="WP_341369385.1">
    <property type="nucleotide sequence ID" value="NZ_JBBPCO010000001.1"/>
</dbReference>
<name>A0ABU9D4I4_9PROT</name>
<dbReference type="PANTHER" id="PTHR33741:SF5">
    <property type="entry name" value="TRANSMEMBRANE PROTEIN DDB_G0269096-RELATED"/>
    <property type="match status" value="1"/>
</dbReference>
<comment type="caution">
    <text evidence="3">The sequence shown here is derived from an EMBL/GenBank/DDBJ whole genome shotgun (WGS) entry which is preliminary data.</text>
</comment>
<protein>
    <submittedName>
        <fullName evidence="3">HPP family protein</fullName>
    </submittedName>
</protein>
<dbReference type="PANTHER" id="PTHR33741">
    <property type="entry name" value="TRANSMEMBRANE PROTEIN DDB_G0269096-RELATED"/>
    <property type="match status" value="1"/>
</dbReference>
<dbReference type="EMBL" id="JBBPCO010000001">
    <property type="protein sequence ID" value="MEK8088319.1"/>
    <property type="molecule type" value="Genomic_DNA"/>
</dbReference>
<reference evidence="3 4" key="1">
    <citation type="submission" date="2024-04" db="EMBL/GenBank/DDBJ databases">
        <authorList>
            <person name="Abashina T."/>
            <person name="Shaikin A."/>
        </authorList>
    </citation>
    <scope>NUCLEOTIDE SEQUENCE [LARGE SCALE GENOMIC DNA]</scope>
    <source>
        <strain evidence="3 4">AAFK</strain>
    </source>
</reference>